<organism evidence="3 4">
    <name type="scientific">Tamaricihabitans halophyticus</name>
    <dbReference type="NCBI Taxonomy" id="1262583"/>
    <lineage>
        <taxon>Bacteria</taxon>
        <taxon>Bacillati</taxon>
        <taxon>Actinomycetota</taxon>
        <taxon>Actinomycetes</taxon>
        <taxon>Pseudonocardiales</taxon>
        <taxon>Pseudonocardiaceae</taxon>
        <taxon>Tamaricihabitans</taxon>
    </lineage>
</organism>
<dbReference type="SUPFAM" id="SSF50969">
    <property type="entry name" value="YVTN repeat-like/Quinoprotein amine dehydrogenase"/>
    <property type="match status" value="1"/>
</dbReference>
<dbReference type="Gene3D" id="2.130.10.10">
    <property type="entry name" value="YVTN repeat-like/Quinoprotein amine dehydrogenase"/>
    <property type="match status" value="1"/>
</dbReference>
<dbReference type="InterPro" id="IPR002372">
    <property type="entry name" value="PQQ_rpt_dom"/>
</dbReference>
<proteinExistence type="predicted"/>
<evidence type="ECO:0000313" key="4">
    <source>
        <dbReference type="Proteomes" id="UP000294911"/>
    </source>
</evidence>
<feature type="transmembrane region" description="Helical" evidence="1">
    <location>
        <begin position="78"/>
        <end position="98"/>
    </location>
</feature>
<dbReference type="Proteomes" id="UP000294911">
    <property type="component" value="Unassembled WGS sequence"/>
</dbReference>
<keyword evidence="1" id="KW-1133">Transmembrane helix</keyword>
<dbReference type="EMBL" id="SLXQ01000001">
    <property type="protein sequence ID" value="TCP56835.1"/>
    <property type="molecule type" value="Genomic_DNA"/>
</dbReference>
<accession>A0A4R2RBP0</accession>
<gene>
    <name evidence="3" type="ORF">EV191_101782</name>
</gene>
<feature type="transmembrane region" description="Helical" evidence="1">
    <location>
        <begin position="110"/>
        <end position="134"/>
    </location>
</feature>
<keyword evidence="1" id="KW-0472">Membrane</keyword>
<feature type="domain" description="Pyrrolo-quinoline quinone repeat" evidence="2">
    <location>
        <begin position="314"/>
        <end position="484"/>
    </location>
</feature>
<dbReference type="OrthoDB" id="3661050at2"/>
<dbReference type="PANTHER" id="PTHR34512:SF30">
    <property type="entry name" value="OUTER MEMBRANE PROTEIN ASSEMBLY FACTOR BAMB"/>
    <property type="match status" value="1"/>
</dbReference>
<evidence type="ECO:0000313" key="3">
    <source>
        <dbReference type="EMBL" id="TCP56835.1"/>
    </source>
</evidence>
<dbReference type="RefSeq" id="WP_132875390.1">
    <property type="nucleotide sequence ID" value="NZ_SLXQ01000001.1"/>
</dbReference>
<dbReference type="InterPro" id="IPR011044">
    <property type="entry name" value="Quino_amine_DH_bsu"/>
</dbReference>
<protein>
    <submittedName>
        <fullName evidence="3">Putative pyrroloquinoline-quinone binding quinoprotein</fullName>
    </submittedName>
</protein>
<sequence length="586" mass="61992">MTVIPGDAKATRQGFLLLARRVLVPLLLCAAALFAVAAISPMDAGEGSTLHLAWLVCAVLVAAALVRGVFDQLRVWRIVALGAALVVLGGVSAGWILLWQVNSAAGVGLAMPLALAALGAVLLAGVLILVLAPVERYHQVAPGSRWYPLLAVPLIVVLLAAGAGWLVAPYNVELAEASAPVRTATELELDGRTSWQAEPGGSELNFYDTAGGLAVPDANGLRMLDPNTGQPRWSFHRHDLAGDGTLTVSSDGQVIVFVATHISQIPFGGTSRTLWIFDAQTGGSLAEIDASEIHASQIDVVDDLLITKPLTSQAVVSAHDFDGELRWELRPEESCNLGGFQSVDDALLAVRTCTVDPYDGPDRRELVHVDTANGHIQWAWEAPGALRVSPGGAERPDQLLVAAVEHLPRSGAGAVHAVRLDLATGNEVWSKTVALPAPEDVYVEQRHAVLWAGDTPVIARHVSSELELAAVDPETGKTAWRYSTAVLDHGSGLVLPGRFNIRYDVLDERAGGILTGLPDGRLAISRTGSDLRLLDADTGAESVVPLEGHWQTGNDRALLISSGGQLLLAEMRVGQGRETPQLTALR</sequence>
<feature type="transmembrane region" description="Helical" evidence="1">
    <location>
        <begin position="48"/>
        <end position="66"/>
    </location>
</feature>
<evidence type="ECO:0000256" key="1">
    <source>
        <dbReference type="SAM" id="Phobius"/>
    </source>
</evidence>
<dbReference type="Pfam" id="PF13360">
    <property type="entry name" value="PQQ_2"/>
    <property type="match status" value="1"/>
</dbReference>
<feature type="transmembrane region" description="Helical" evidence="1">
    <location>
        <begin position="22"/>
        <end position="42"/>
    </location>
</feature>
<comment type="caution">
    <text evidence="3">The sequence shown here is derived from an EMBL/GenBank/DDBJ whole genome shotgun (WGS) entry which is preliminary data.</text>
</comment>
<reference evidence="3 4" key="1">
    <citation type="submission" date="2019-03" db="EMBL/GenBank/DDBJ databases">
        <title>Genomic Encyclopedia of Type Strains, Phase IV (KMG-IV): sequencing the most valuable type-strain genomes for metagenomic binning, comparative biology and taxonomic classification.</title>
        <authorList>
            <person name="Goeker M."/>
        </authorList>
    </citation>
    <scope>NUCLEOTIDE SEQUENCE [LARGE SCALE GENOMIC DNA]</scope>
    <source>
        <strain evidence="3 4">DSM 45765</strain>
    </source>
</reference>
<dbReference type="AlphaFoldDB" id="A0A4R2RBP0"/>
<feature type="transmembrane region" description="Helical" evidence="1">
    <location>
        <begin position="146"/>
        <end position="168"/>
    </location>
</feature>
<dbReference type="InterPro" id="IPR015943">
    <property type="entry name" value="WD40/YVTN_repeat-like_dom_sf"/>
</dbReference>
<name>A0A4R2RBP0_9PSEU</name>
<evidence type="ECO:0000259" key="2">
    <source>
        <dbReference type="Pfam" id="PF13360"/>
    </source>
</evidence>
<keyword evidence="1" id="KW-0812">Transmembrane</keyword>
<dbReference type="PANTHER" id="PTHR34512">
    <property type="entry name" value="CELL SURFACE PROTEIN"/>
    <property type="match status" value="1"/>
</dbReference>
<keyword evidence="4" id="KW-1185">Reference proteome</keyword>